<evidence type="ECO:0000256" key="1">
    <source>
        <dbReference type="SAM" id="MobiDB-lite"/>
    </source>
</evidence>
<protein>
    <submittedName>
        <fullName evidence="2">Uncharacterized protein</fullName>
    </submittedName>
</protein>
<proteinExistence type="predicted"/>
<feature type="compositionally biased region" description="Basic and acidic residues" evidence="1">
    <location>
        <begin position="23"/>
        <end position="37"/>
    </location>
</feature>
<name>A0A810L773_9ACTN</name>
<sequence length="78" mass="8549">MSDPRAPLDALHQATHRAPGVPLHRERAAGHQGETRHGRAPRTTTDSRAPGRNHSPARPPRVLVAWQRRIAAVFGQAL</sequence>
<dbReference type="EMBL" id="AP023354">
    <property type="protein sequence ID" value="BCJ30196.1"/>
    <property type="molecule type" value="Genomic_DNA"/>
</dbReference>
<evidence type="ECO:0000313" key="2">
    <source>
        <dbReference type="EMBL" id="BCJ30196.1"/>
    </source>
</evidence>
<dbReference type="KEGG" id="aser:Asera_43040"/>
<reference evidence="2" key="1">
    <citation type="submission" date="2020-08" db="EMBL/GenBank/DDBJ databases">
        <title>Whole genome shotgun sequence of Actinocatenispora sera NBRC 101916.</title>
        <authorList>
            <person name="Komaki H."/>
            <person name="Tamura T."/>
        </authorList>
    </citation>
    <scope>NUCLEOTIDE SEQUENCE</scope>
    <source>
        <strain evidence="2">NBRC 101916</strain>
    </source>
</reference>
<feature type="region of interest" description="Disordered" evidence="1">
    <location>
        <begin position="1"/>
        <end position="61"/>
    </location>
</feature>
<dbReference type="AlphaFoldDB" id="A0A810L773"/>
<evidence type="ECO:0000313" key="3">
    <source>
        <dbReference type="Proteomes" id="UP000680750"/>
    </source>
</evidence>
<dbReference type="OrthoDB" id="5007868at2"/>
<gene>
    <name evidence="2" type="ORF">Asera_43040</name>
</gene>
<dbReference type="Proteomes" id="UP000680750">
    <property type="component" value="Chromosome"/>
</dbReference>
<organism evidence="2 3">
    <name type="scientific">Actinocatenispora sera</name>
    <dbReference type="NCBI Taxonomy" id="390989"/>
    <lineage>
        <taxon>Bacteria</taxon>
        <taxon>Bacillati</taxon>
        <taxon>Actinomycetota</taxon>
        <taxon>Actinomycetes</taxon>
        <taxon>Micromonosporales</taxon>
        <taxon>Micromonosporaceae</taxon>
        <taxon>Actinocatenispora</taxon>
    </lineage>
</organism>
<dbReference type="RefSeq" id="WP_030446165.1">
    <property type="nucleotide sequence ID" value="NZ_AP023354.1"/>
</dbReference>
<accession>A0A810L773</accession>
<keyword evidence="3" id="KW-1185">Reference proteome</keyword>